<evidence type="ECO:0000313" key="9">
    <source>
        <dbReference type="Proteomes" id="UP001500795"/>
    </source>
</evidence>
<dbReference type="SUPFAM" id="SSF88659">
    <property type="entry name" value="Sigma3 and sigma4 domains of RNA polymerase sigma factors"/>
    <property type="match status" value="1"/>
</dbReference>
<dbReference type="RefSeq" id="WP_344958134.1">
    <property type="nucleotide sequence ID" value="NZ_BAABCX010000003.1"/>
</dbReference>
<feature type="domain" description="RNA polymerase sigma factor 70 region 4 type 2" evidence="7">
    <location>
        <begin position="142"/>
        <end position="190"/>
    </location>
</feature>
<dbReference type="Pfam" id="PF04542">
    <property type="entry name" value="Sigma70_r2"/>
    <property type="match status" value="1"/>
</dbReference>
<keyword evidence="2" id="KW-0805">Transcription regulation</keyword>
<dbReference type="NCBIfam" id="NF008888">
    <property type="entry name" value="PRK11922.1"/>
    <property type="match status" value="1"/>
</dbReference>
<dbReference type="InterPro" id="IPR007627">
    <property type="entry name" value="RNA_pol_sigma70_r2"/>
</dbReference>
<feature type="region of interest" description="Disordered" evidence="5">
    <location>
        <begin position="1"/>
        <end position="20"/>
    </location>
</feature>
<dbReference type="InterPro" id="IPR013325">
    <property type="entry name" value="RNA_pol_sigma_r2"/>
</dbReference>
<evidence type="ECO:0000259" key="6">
    <source>
        <dbReference type="Pfam" id="PF04542"/>
    </source>
</evidence>
<keyword evidence="4" id="KW-0804">Transcription</keyword>
<dbReference type="InterPro" id="IPR013324">
    <property type="entry name" value="RNA_pol_sigma_r3/r4-like"/>
</dbReference>
<evidence type="ECO:0000256" key="5">
    <source>
        <dbReference type="SAM" id="MobiDB-lite"/>
    </source>
</evidence>
<comment type="similarity">
    <text evidence="1">Belongs to the sigma-70 factor family. ECF subfamily.</text>
</comment>
<gene>
    <name evidence="8" type="ORF">GCM10022394_23140</name>
</gene>
<dbReference type="Gene3D" id="1.10.10.10">
    <property type="entry name" value="Winged helix-like DNA-binding domain superfamily/Winged helix DNA-binding domain"/>
    <property type="match status" value="1"/>
</dbReference>
<reference evidence="9" key="1">
    <citation type="journal article" date="2019" name="Int. J. Syst. Evol. Microbiol.">
        <title>The Global Catalogue of Microorganisms (GCM) 10K type strain sequencing project: providing services to taxonomists for standard genome sequencing and annotation.</title>
        <authorList>
            <consortium name="The Broad Institute Genomics Platform"/>
            <consortium name="The Broad Institute Genome Sequencing Center for Infectious Disease"/>
            <person name="Wu L."/>
            <person name="Ma J."/>
        </authorList>
    </citation>
    <scope>NUCLEOTIDE SEQUENCE [LARGE SCALE GENOMIC DNA]</scope>
    <source>
        <strain evidence="9">JCM 17110</strain>
    </source>
</reference>
<dbReference type="PANTHER" id="PTHR43133">
    <property type="entry name" value="RNA POLYMERASE ECF-TYPE SIGMA FACTO"/>
    <property type="match status" value="1"/>
</dbReference>
<dbReference type="Gene3D" id="1.10.1740.10">
    <property type="match status" value="1"/>
</dbReference>
<keyword evidence="9" id="KW-1185">Reference proteome</keyword>
<evidence type="ECO:0000256" key="3">
    <source>
        <dbReference type="ARBA" id="ARBA00023082"/>
    </source>
</evidence>
<evidence type="ECO:0000259" key="7">
    <source>
        <dbReference type="Pfam" id="PF08281"/>
    </source>
</evidence>
<dbReference type="NCBIfam" id="TIGR02937">
    <property type="entry name" value="sigma70-ECF"/>
    <property type="match status" value="1"/>
</dbReference>
<organism evidence="8 9">
    <name type="scientific">Zobellella aerophila</name>
    <dbReference type="NCBI Taxonomy" id="870480"/>
    <lineage>
        <taxon>Bacteria</taxon>
        <taxon>Pseudomonadati</taxon>
        <taxon>Pseudomonadota</taxon>
        <taxon>Gammaproteobacteria</taxon>
        <taxon>Aeromonadales</taxon>
        <taxon>Aeromonadaceae</taxon>
        <taxon>Zobellella</taxon>
    </lineage>
</organism>
<dbReference type="InterPro" id="IPR013249">
    <property type="entry name" value="RNA_pol_sigma70_r4_t2"/>
</dbReference>
<dbReference type="Proteomes" id="UP001500795">
    <property type="component" value="Unassembled WGS sequence"/>
</dbReference>
<dbReference type="InterPro" id="IPR039425">
    <property type="entry name" value="RNA_pol_sigma-70-like"/>
</dbReference>
<feature type="domain" description="RNA polymerase sigma-70 region 2" evidence="6">
    <location>
        <begin position="38"/>
        <end position="106"/>
    </location>
</feature>
<keyword evidence="3" id="KW-0731">Sigma factor</keyword>
<dbReference type="PANTHER" id="PTHR43133:SF51">
    <property type="entry name" value="RNA POLYMERASE SIGMA FACTOR"/>
    <property type="match status" value="1"/>
</dbReference>
<accession>A0ABP6W070</accession>
<sequence length="236" mass="27125">MDMPAARAQTQGGTEPDPAGFQLAIRLREGDIKLFESLMRRYNQRLFRLARSIVTDDDEAEDILQASYIKAWLQREHFGEPYYFAGWLSRIVTREALMRLRARRRTGLLDDTLEEIMASHVPAERQLASPEQEQANRQLCGLLEQAVDALPRPFRSVFVLRAVQQLSVSETALSLALPEATVKTRYHRARGLLREALMAEMERQGLKLYEFAGHRCERIVAAVLCRLKEQGCQRRL</sequence>
<dbReference type="SUPFAM" id="SSF88946">
    <property type="entry name" value="Sigma2 domain of RNA polymerase sigma factors"/>
    <property type="match status" value="1"/>
</dbReference>
<dbReference type="InterPro" id="IPR036388">
    <property type="entry name" value="WH-like_DNA-bd_sf"/>
</dbReference>
<protein>
    <submittedName>
        <fullName evidence="8">RNA polymerase sigma factor</fullName>
    </submittedName>
</protein>
<proteinExistence type="inferred from homology"/>
<evidence type="ECO:0000256" key="2">
    <source>
        <dbReference type="ARBA" id="ARBA00023015"/>
    </source>
</evidence>
<dbReference type="CDD" id="cd06171">
    <property type="entry name" value="Sigma70_r4"/>
    <property type="match status" value="1"/>
</dbReference>
<evidence type="ECO:0000313" key="8">
    <source>
        <dbReference type="EMBL" id="GAA3542585.1"/>
    </source>
</evidence>
<dbReference type="InterPro" id="IPR014284">
    <property type="entry name" value="RNA_pol_sigma-70_dom"/>
</dbReference>
<dbReference type="EMBL" id="BAABCX010000003">
    <property type="protein sequence ID" value="GAA3542585.1"/>
    <property type="molecule type" value="Genomic_DNA"/>
</dbReference>
<evidence type="ECO:0000256" key="4">
    <source>
        <dbReference type="ARBA" id="ARBA00023163"/>
    </source>
</evidence>
<dbReference type="Pfam" id="PF08281">
    <property type="entry name" value="Sigma70_r4_2"/>
    <property type="match status" value="1"/>
</dbReference>
<name>A0ABP6W070_9GAMM</name>
<evidence type="ECO:0000256" key="1">
    <source>
        <dbReference type="ARBA" id="ARBA00010641"/>
    </source>
</evidence>
<comment type="caution">
    <text evidence="8">The sequence shown here is derived from an EMBL/GenBank/DDBJ whole genome shotgun (WGS) entry which is preliminary data.</text>
</comment>